<evidence type="ECO:0000256" key="6">
    <source>
        <dbReference type="ARBA" id="ARBA00023136"/>
    </source>
</evidence>
<sequence length="529" mass="58925">MNRTSPFGSKYFQPAAQYLRNSVTVAKAQSQSLLEATVELGSDISTAMESRQSRSSSKKRDQLAPRSIPLIDISRSPSPLARIRSAAQSEDESEFEHEDTAQSRPLVRKRTEAYTRQGSTIFQRGGIGHFLFGTDVGSQVYVGLLVFWVGGCQFGLLLMNRFILWTGTYKFAYPLTMTFLQLAITHVFILGSASLTRGLRGLFDLLGVGAVVSPSQAHTRGSRPSKYTGGQRHRSVLRNITVWLTHGSGGIAGGGLFEFDLQTAKRVLPVAIVFVAKVILSNLSYAYAYLPKYMLARIAIVPVSIILTALMLRQSYSVPTLSSALIAVLNLLMATMIPERVTWESIVAGVFSSLFVALYPIMLLQAHKRLVDELVPQGDNLVAFEDESASSYLGNKEETRAYWRILHYVSILSMMMMAPMVLVSGEVQQIRRNCYFMDVPWFWFLMVCGGAGSWAVFSFSLLLIKTTSPLSATFVSIPRSAFQLMVLSKFHLKPRSWVGLALCWASCLWYVVVRSREQRNRSRGHIEGF</sequence>
<feature type="transmembrane region" description="Helical" evidence="7">
    <location>
        <begin position="294"/>
        <end position="312"/>
    </location>
</feature>
<accession>A0A9P4IVT4</accession>
<feature type="transmembrane region" description="Helical" evidence="7">
    <location>
        <begin position="496"/>
        <end position="513"/>
    </location>
</feature>
<keyword evidence="7" id="KW-0333">Golgi apparatus</keyword>
<feature type="transmembrane region" description="Helical" evidence="7">
    <location>
        <begin position="267"/>
        <end position="288"/>
    </location>
</feature>
<feature type="transmembrane region" description="Helical" evidence="7">
    <location>
        <begin position="140"/>
        <end position="159"/>
    </location>
</feature>
<evidence type="ECO:0000256" key="4">
    <source>
        <dbReference type="ARBA" id="ARBA00022692"/>
    </source>
</evidence>
<organism evidence="8 9">
    <name type="scientific">Myriangium duriaei CBS 260.36</name>
    <dbReference type="NCBI Taxonomy" id="1168546"/>
    <lineage>
        <taxon>Eukaryota</taxon>
        <taxon>Fungi</taxon>
        <taxon>Dikarya</taxon>
        <taxon>Ascomycota</taxon>
        <taxon>Pezizomycotina</taxon>
        <taxon>Dothideomycetes</taxon>
        <taxon>Dothideomycetidae</taxon>
        <taxon>Myriangiales</taxon>
        <taxon>Myriangiaceae</taxon>
        <taxon>Myriangium</taxon>
    </lineage>
</organism>
<feature type="transmembrane region" description="Helical" evidence="7">
    <location>
        <begin position="442"/>
        <end position="463"/>
    </location>
</feature>
<name>A0A9P4IVT4_9PEZI</name>
<evidence type="ECO:0000256" key="3">
    <source>
        <dbReference type="ARBA" id="ARBA00011182"/>
    </source>
</evidence>
<dbReference type="EMBL" id="ML996091">
    <property type="protein sequence ID" value="KAF2149406.1"/>
    <property type="molecule type" value="Genomic_DNA"/>
</dbReference>
<keyword evidence="7" id="KW-0813">Transport</keyword>
<comment type="similarity">
    <text evidence="2 7">Belongs to the TPT transporter family. SLC35D subfamily.</text>
</comment>
<feature type="transmembrane region" description="Helical" evidence="7">
    <location>
        <begin position="319"/>
        <end position="337"/>
    </location>
</feature>
<evidence type="ECO:0000256" key="1">
    <source>
        <dbReference type="ARBA" id="ARBA00003420"/>
    </source>
</evidence>
<dbReference type="GO" id="GO:0030659">
    <property type="term" value="C:cytoplasmic vesicle membrane"/>
    <property type="evidence" value="ECO:0007669"/>
    <property type="project" value="UniProtKB-SubCell"/>
</dbReference>
<keyword evidence="5 7" id="KW-1133">Transmembrane helix</keyword>
<feature type="transmembrane region" description="Helical" evidence="7">
    <location>
        <begin position="405"/>
        <end position="422"/>
    </location>
</feature>
<evidence type="ECO:0000256" key="5">
    <source>
        <dbReference type="ARBA" id="ARBA00022989"/>
    </source>
</evidence>
<comment type="function">
    <text evidence="1 7">Involved in the import of GDP-mannose from the cytoplasm into the Golgi lumen.</text>
</comment>
<evidence type="ECO:0000313" key="8">
    <source>
        <dbReference type="EMBL" id="KAF2149406.1"/>
    </source>
</evidence>
<feature type="transmembrane region" description="Helical" evidence="7">
    <location>
        <begin position="171"/>
        <end position="190"/>
    </location>
</feature>
<keyword evidence="7" id="KW-0762">Sugar transport</keyword>
<dbReference type="AlphaFoldDB" id="A0A9P4IVT4"/>
<protein>
    <recommendedName>
        <fullName evidence="7">GDP-mannose transporter</fullName>
        <shortName evidence="7">GMT</shortName>
    </recommendedName>
</protein>
<keyword evidence="9" id="KW-1185">Reference proteome</keyword>
<dbReference type="GO" id="GO:0005789">
    <property type="term" value="C:endoplasmic reticulum membrane"/>
    <property type="evidence" value="ECO:0007669"/>
    <property type="project" value="UniProtKB-SubCell"/>
</dbReference>
<comment type="subcellular location">
    <subcellularLocation>
        <location evidence="7">Golgi apparatus membrane</location>
        <topology evidence="7">Multi-pass membrane protein</topology>
    </subcellularLocation>
    <subcellularLocation>
        <location evidence="7">Cytoplasmic vesicle membrane</location>
        <topology evidence="7">Multi-pass membrane protein</topology>
    </subcellularLocation>
    <subcellularLocation>
        <location evidence="7">Endoplasmic reticulum membrane</location>
        <topology evidence="7">Multi-pass membrane protein</topology>
    </subcellularLocation>
</comment>
<keyword evidence="7" id="KW-0256">Endoplasmic reticulum</keyword>
<dbReference type="GO" id="GO:0000139">
    <property type="term" value="C:Golgi membrane"/>
    <property type="evidence" value="ECO:0007669"/>
    <property type="project" value="UniProtKB-SubCell"/>
</dbReference>
<reference evidence="8" key="1">
    <citation type="journal article" date="2020" name="Stud. Mycol.">
        <title>101 Dothideomycetes genomes: a test case for predicting lifestyles and emergence of pathogens.</title>
        <authorList>
            <person name="Haridas S."/>
            <person name="Albert R."/>
            <person name="Binder M."/>
            <person name="Bloem J."/>
            <person name="Labutti K."/>
            <person name="Salamov A."/>
            <person name="Andreopoulos B."/>
            <person name="Baker S."/>
            <person name="Barry K."/>
            <person name="Bills G."/>
            <person name="Bluhm B."/>
            <person name="Cannon C."/>
            <person name="Castanera R."/>
            <person name="Culley D."/>
            <person name="Daum C."/>
            <person name="Ezra D."/>
            <person name="Gonzalez J."/>
            <person name="Henrissat B."/>
            <person name="Kuo A."/>
            <person name="Liang C."/>
            <person name="Lipzen A."/>
            <person name="Lutzoni F."/>
            <person name="Magnuson J."/>
            <person name="Mondo S."/>
            <person name="Nolan M."/>
            <person name="Ohm R."/>
            <person name="Pangilinan J."/>
            <person name="Park H.-J."/>
            <person name="Ramirez L."/>
            <person name="Alfaro M."/>
            <person name="Sun H."/>
            <person name="Tritt A."/>
            <person name="Yoshinaga Y."/>
            <person name="Zwiers L.-H."/>
            <person name="Turgeon B."/>
            <person name="Goodwin S."/>
            <person name="Spatafora J."/>
            <person name="Crous P."/>
            <person name="Grigoriev I."/>
        </authorList>
    </citation>
    <scope>NUCLEOTIDE SEQUENCE</scope>
    <source>
        <strain evidence="8">CBS 260.36</strain>
    </source>
</reference>
<keyword evidence="7" id="KW-0968">Cytoplasmic vesicle</keyword>
<keyword evidence="4 7" id="KW-0812">Transmembrane</keyword>
<evidence type="ECO:0000256" key="2">
    <source>
        <dbReference type="ARBA" id="ARBA00010425"/>
    </source>
</evidence>
<dbReference type="PANTHER" id="PTHR11132">
    <property type="entry name" value="SOLUTE CARRIER FAMILY 35"/>
    <property type="match status" value="1"/>
</dbReference>
<evidence type="ECO:0000313" key="9">
    <source>
        <dbReference type="Proteomes" id="UP000799439"/>
    </source>
</evidence>
<comment type="subunit">
    <text evidence="3 7">Homooligomer.</text>
</comment>
<comment type="caution">
    <text evidence="8">The sequence shown here is derived from an EMBL/GenBank/DDBJ whole genome shotgun (WGS) entry which is preliminary data.</text>
</comment>
<dbReference type="OrthoDB" id="5547497at2759"/>
<proteinExistence type="inferred from homology"/>
<gene>
    <name evidence="8" type="ORF">K461DRAFT_281780</name>
</gene>
<keyword evidence="6 7" id="KW-0472">Membrane</keyword>
<dbReference type="InterPro" id="IPR050186">
    <property type="entry name" value="TPT_transporter"/>
</dbReference>
<feature type="transmembrane region" description="Helical" evidence="7">
    <location>
        <begin position="343"/>
        <end position="364"/>
    </location>
</feature>
<dbReference type="Proteomes" id="UP000799439">
    <property type="component" value="Unassembled WGS sequence"/>
</dbReference>
<evidence type="ECO:0000256" key="7">
    <source>
        <dbReference type="RuleBase" id="RU367097"/>
    </source>
</evidence>